<feature type="domain" description="Chemotaxis phosphatase CheX-like" evidence="4">
    <location>
        <begin position="44"/>
        <end position="126"/>
    </location>
</feature>
<evidence type="ECO:0000256" key="2">
    <source>
        <dbReference type="SAM" id="MobiDB-lite"/>
    </source>
</evidence>
<dbReference type="RefSeq" id="WP_162670864.1">
    <property type="nucleotide sequence ID" value="NZ_LR593886.1"/>
</dbReference>
<dbReference type="Gene3D" id="3.40.1550.10">
    <property type="entry name" value="CheC-like"/>
    <property type="match status" value="1"/>
</dbReference>
<keyword evidence="3" id="KW-0472">Membrane</keyword>
<keyword evidence="1" id="KW-0145">Chemotaxis</keyword>
<dbReference type="EMBL" id="LR593886">
    <property type="protein sequence ID" value="VTR96679.1"/>
    <property type="molecule type" value="Genomic_DNA"/>
</dbReference>
<organism evidence="5 6">
    <name type="scientific">Gemmata massiliana</name>
    <dbReference type="NCBI Taxonomy" id="1210884"/>
    <lineage>
        <taxon>Bacteria</taxon>
        <taxon>Pseudomonadati</taxon>
        <taxon>Planctomycetota</taxon>
        <taxon>Planctomycetia</taxon>
        <taxon>Gemmatales</taxon>
        <taxon>Gemmataceae</taxon>
        <taxon>Gemmata</taxon>
    </lineage>
</organism>
<name>A0A6P2D6A5_9BACT</name>
<keyword evidence="3" id="KW-1133">Transmembrane helix</keyword>
<proteinExistence type="predicted"/>
<evidence type="ECO:0000256" key="3">
    <source>
        <dbReference type="SAM" id="Phobius"/>
    </source>
</evidence>
<evidence type="ECO:0000256" key="1">
    <source>
        <dbReference type="ARBA" id="ARBA00022500"/>
    </source>
</evidence>
<keyword evidence="6" id="KW-1185">Reference proteome</keyword>
<dbReference type="Pfam" id="PF13690">
    <property type="entry name" value="CheX"/>
    <property type="match status" value="1"/>
</dbReference>
<dbReference type="InterPro" id="IPR028976">
    <property type="entry name" value="CheC-like_sf"/>
</dbReference>
<dbReference type="InterPro" id="IPR028051">
    <property type="entry name" value="CheX-like_dom"/>
</dbReference>
<dbReference type="AlphaFoldDB" id="A0A6P2D6A5"/>
<evidence type="ECO:0000313" key="5">
    <source>
        <dbReference type="EMBL" id="VTR96679.1"/>
    </source>
</evidence>
<feature type="region of interest" description="Disordered" evidence="2">
    <location>
        <begin position="277"/>
        <end position="296"/>
    </location>
</feature>
<evidence type="ECO:0000313" key="6">
    <source>
        <dbReference type="Proteomes" id="UP000464178"/>
    </source>
</evidence>
<reference evidence="5 6" key="1">
    <citation type="submission" date="2019-05" db="EMBL/GenBank/DDBJ databases">
        <authorList>
            <consortium name="Science for Life Laboratories"/>
        </authorList>
    </citation>
    <scope>NUCLEOTIDE SEQUENCE [LARGE SCALE GENOMIC DNA]</scope>
    <source>
        <strain evidence="5">Soil9</strain>
    </source>
</reference>
<evidence type="ECO:0000259" key="4">
    <source>
        <dbReference type="Pfam" id="PF13690"/>
    </source>
</evidence>
<feature type="transmembrane region" description="Helical" evidence="3">
    <location>
        <begin position="246"/>
        <end position="267"/>
    </location>
</feature>
<dbReference type="SUPFAM" id="SSF103039">
    <property type="entry name" value="CheC-like"/>
    <property type="match status" value="1"/>
</dbReference>
<accession>A0A6P2D6A5</accession>
<gene>
    <name evidence="5" type="ORF">SOIL9_11000</name>
</gene>
<protein>
    <submittedName>
        <fullName evidence="5">: CheX</fullName>
    </submittedName>
</protein>
<sequence length="557" mass="57992">MNLNMPPPAIVKAVEESVTVFFTGSCGLAIAPEAPAGDQPPGIMSTISFRGDEHWYFALAFCEDEAVTIARAFAGFDIPFDSPDMGDVVGEMVNVIAGDISARLGKVGIAAQMSLPTTVRGDPIPVPPGAPTARLTFSGPAGACWLNLVGPHTVAGSDTTDSGPAHSEAAELLPAPRSQESAPTACEEAVAVPFTSRAWAAEAEPEFVEQNVAGLLPQETDELPLTGSPAAPANRSIGPIRALGRWLLYLALAFACGGSGVLAGVLLMRAGPMPDEPTLPASHANKPSTGPKSPVPRIDALVRSGRFAEGLRECLGAPRNGPGASETALALREGLCLEGTGLWWEASNAYQKAEDDPNVAVAVAALLGRARCAAQQGSYTLARALTRRVVFRSGHPGCHGLEVREEAQYLRSKIDALESGAAPLHAGVLAQPLPSTSACNCLDWLERAPAEPVPGPSRDVLEVHRAFTGSEVLRVTVRLTPRPAIAVLRALGSAAGWKVQASDSVLALLKAPVGPLEVDHVPVSELLGVLTEGTGVAWVIQSDGLFLTQRERGDVLP</sequence>
<dbReference type="GO" id="GO:0006935">
    <property type="term" value="P:chemotaxis"/>
    <property type="evidence" value="ECO:0007669"/>
    <property type="project" value="UniProtKB-KW"/>
</dbReference>
<keyword evidence="3" id="KW-0812">Transmembrane</keyword>
<dbReference type="KEGG" id="gms:SOIL9_11000"/>
<dbReference type="Proteomes" id="UP000464178">
    <property type="component" value="Chromosome"/>
</dbReference>